<organism evidence="3 4">
    <name type="scientific">Pseudobowmanella zhangzhouensis</name>
    <dbReference type="NCBI Taxonomy" id="1537679"/>
    <lineage>
        <taxon>Bacteria</taxon>
        <taxon>Pseudomonadati</taxon>
        <taxon>Pseudomonadota</taxon>
        <taxon>Gammaproteobacteria</taxon>
        <taxon>Alteromonadales</taxon>
        <taxon>Alteromonadaceae</taxon>
    </lineage>
</organism>
<feature type="domain" description="MaoC-like" evidence="2">
    <location>
        <begin position="3"/>
        <end position="92"/>
    </location>
</feature>
<dbReference type="PANTHER" id="PTHR13078:SF56">
    <property type="entry name" value="PEROXISOMAL MULTIFUNCTIONAL ENZYME TYPE 2"/>
    <property type="match status" value="1"/>
</dbReference>
<gene>
    <name evidence="3" type="ORF">ACFP85_00805</name>
</gene>
<dbReference type="PANTHER" id="PTHR13078">
    <property type="entry name" value="PEROXISOMAL MULTIFUNCTIONAL ENZYME TYPE 2-RELATED"/>
    <property type="match status" value="1"/>
</dbReference>
<evidence type="ECO:0000313" key="3">
    <source>
        <dbReference type="EMBL" id="MFC6438701.1"/>
    </source>
</evidence>
<dbReference type="RefSeq" id="WP_165490790.1">
    <property type="nucleotide sequence ID" value="NZ_JBHSUS010000001.1"/>
</dbReference>
<evidence type="ECO:0000256" key="1">
    <source>
        <dbReference type="ARBA" id="ARBA00005005"/>
    </source>
</evidence>
<evidence type="ECO:0000259" key="2">
    <source>
        <dbReference type="Pfam" id="PF01575"/>
    </source>
</evidence>
<dbReference type="Gene3D" id="3.40.50.720">
    <property type="entry name" value="NAD(P)-binding Rossmann-like Domain"/>
    <property type="match status" value="1"/>
</dbReference>
<dbReference type="Pfam" id="PF01575">
    <property type="entry name" value="MaoC_dehydratas"/>
    <property type="match status" value="1"/>
</dbReference>
<reference evidence="4" key="1">
    <citation type="journal article" date="2019" name="Int. J. Syst. Evol. Microbiol.">
        <title>The Global Catalogue of Microorganisms (GCM) 10K type strain sequencing project: providing services to taxonomists for standard genome sequencing and annotation.</title>
        <authorList>
            <consortium name="The Broad Institute Genomics Platform"/>
            <consortium name="The Broad Institute Genome Sequencing Center for Infectious Disease"/>
            <person name="Wu L."/>
            <person name="Ma J."/>
        </authorList>
    </citation>
    <scope>NUCLEOTIDE SEQUENCE [LARGE SCALE GENOMIC DNA]</scope>
    <source>
        <strain evidence="4">CGMCC 1.16031</strain>
    </source>
</reference>
<accession>A0ABW1XGV9</accession>
<evidence type="ECO:0000313" key="4">
    <source>
        <dbReference type="Proteomes" id="UP001596364"/>
    </source>
</evidence>
<protein>
    <submittedName>
        <fullName evidence="3">SDR family NAD(P)-dependent oxidoreductase</fullName>
    </submittedName>
</protein>
<dbReference type="CDD" id="cd03441">
    <property type="entry name" value="R_hydratase_like"/>
    <property type="match status" value="1"/>
</dbReference>
<dbReference type="Pfam" id="PF00106">
    <property type="entry name" value="adh_short"/>
    <property type="match status" value="1"/>
</dbReference>
<proteinExistence type="predicted"/>
<dbReference type="SUPFAM" id="SSF54637">
    <property type="entry name" value="Thioesterase/thiol ester dehydrase-isomerase"/>
    <property type="match status" value="1"/>
</dbReference>
<keyword evidence="4" id="KW-1185">Reference proteome</keyword>
<name>A0ABW1XGV9_9ALTE</name>
<sequence length="470" mass="50931">MFTISHAQSKMFADLSADWNPMHVDPEAARRVQFGDTVVHGIHALLAALNAMCSNISQPAWRIVALKANFVGPIFQGSSLNIEIKRAQENEYRIALLANGKTVQQIQFSIESTETGAAILQKVEYSQALPDHLSITDALSFNYSAMAPWNVNQARALMPALSAAVPDYQIAALLATTHVVGMKCPGIDSVFTGLQVKFLTPTTSPTLSFSACTTSTDERFNSVALLIKSDSFEARIDGLFREKPVAQPAYEVVKRQVERTAFHTVKALVVGGSRGLGELAVKLLAAGGAQVDFTFARGDKDARRILSELQADGARAACFGFDVTDVSTEQFARLACDYSHIFYFPSPQIGRNDGPFDLKKFHRFSQCYVDGMVNLLNHAARVRQKGSALRVVLPSSVFVTEGKKGFAEYIAAKAAAESCLLQICAKQSNWHAVISRLPAMATDQTAGAASADDVETLAHMTDFVRSAVEG</sequence>
<dbReference type="InterPro" id="IPR002347">
    <property type="entry name" value="SDR_fam"/>
</dbReference>
<dbReference type="Gene3D" id="3.10.129.10">
    <property type="entry name" value="Hotdog Thioesterase"/>
    <property type="match status" value="1"/>
</dbReference>
<dbReference type="SUPFAM" id="SSF51735">
    <property type="entry name" value="NAD(P)-binding Rossmann-fold domains"/>
    <property type="match status" value="1"/>
</dbReference>
<dbReference type="InterPro" id="IPR002539">
    <property type="entry name" value="MaoC-like_dom"/>
</dbReference>
<dbReference type="Proteomes" id="UP001596364">
    <property type="component" value="Unassembled WGS sequence"/>
</dbReference>
<comment type="caution">
    <text evidence="3">The sequence shown here is derived from an EMBL/GenBank/DDBJ whole genome shotgun (WGS) entry which is preliminary data.</text>
</comment>
<dbReference type="EMBL" id="JBHSUS010000001">
    <property type="protein sequence ID" value="MFC6438701.1"/>
    <property type="molecule type" value="Genomic_DNA"/>
</dbReference>
<dbReference type="InterPro" id="IPR036291">
    <property type="entry name" value="NAD(P)-bd_dom_sf"/>
</dbReference>
<comment type="pathway">
    <text evidence="1">Lipid metabolism; fatty acid beta-oxidation.</text>
</comment>
<dbReference type="InterPro" id="IPR029069">
    <property type="entry name" value="HotDog_dom_sf"/>
</dbReference>